<comment type="function">
    <text evidence="1">JanA and janB regulate somatic sex differentiation.</text>
</comment>
<gene>
    <name evidence="5" type="ORF">TELCIR_08459</name>
</gene>
<comment type="similarity">
    <text evidence="2">Belongs to the janus family.</text>
</comment>
<reference evidence="5 6" key="1">
    <citation type="submission" date="2015-09" db="EMBL/GenBank/DDBJ databases">
        <title>Draft genome of the parasitic nematode Teladorsagia circumcincta isolate WARC Sus (inbred).</title>
        <authorList>
            <person name="Mitreva M."/>
        </authorList>
    </citation>
    <scope>NUCLEOTIDE SEQUENCE [LARGE SCALE GENOMIC DNA]</scope>
    <source>
        <strain evidence="5 6">S</strain>
    </source>
</reference>
<dbReference type="GO" id="GO:0030154">
    <property type="term" value="P:cell differentiation"/>
    <property type="evidence" value="ECO:0007669"/>
    <property type="project" value="UniProtKB-KW"/>
</dbReference>
<evidence type="ECO:0000256" key="3">
    <source>
        <dbReference type="ARBA" id="ARBA00022782"/>
    </source>
</evidence>
<evidence type="ECO:0000256" key="1">
    <source>
        <dbReference type="ARBA" id="ARBA00002508"/>
    </source>
</evidence>
<accession>A0A2G9UHP9</accession>
<dbReference type="Gene3D" id="3.50.20.20">
    <property type="entry name" value="Janus/Ocnus"/>
    <property type="match status" value="1"/>
</dbReference>
<dbReference type="Proteomes" id="UP000230423">
    <property type="component" value="Unassembled WGS sequence"/>
</dbReference>
<dbReference type="PANTHER" id="PTHR12258">
    <property type="entry name" value="JANUS-A/JANUS-B"/>
    <property type="match status" value="1"/>
</dbReference>
<sequence length="110" mass="12618">MKTVPAGRHELRGFLGSKFYLEDDEQRTLVEKKRMINSKQFSMSCSICISNINRSHIMPLSDIPDVDIDPSGTFKYILIKGFGQADHSITVDILKKQYPDYHITFSNEGY</sequence>
<evidence type="ECO:0000313" key="6">
    <source>
        <dbReference type="Proteomes" id="UP000230423"/>
    </source>
</evidence>
<dbReference type="PANTHER" id="PTHR12258:SF5">
    <property type="entry name" value="BCDNA.GH02250-RELATED"/>
    <property type="match status" value="1"/>
</dbReference>
<dbReference type="GO" id="GO:0005829">
    <property type="term" value="C:cytosol"/>
    <property type="evidence" value="ECO:0007669"/>
    <property type="project" value="TreeGrafter"/>
</dbReference>
<dbReference type="GO" id="GO:0007548">
    <property type="term" value="P:sex differentiation"/>
    <property type="evidence" value="ECO:0007669"/>
    <property type="project" value="UniProtKB-KW"/>
</dbReference>
<evidence type="ECO:0000256" key="2">
    <source>
        <dbReference type="ARBA" id="ARBA00010971"/>
    </source>
</evidence>
<evidence type="ECO:0000313" key="5">
    <source>
        <dbReference type="EMBL" id="PIO69706.1"/>
    </source>
</evidence>
<name>A0A2G9UHP9_TELCI</name>
<dbReference type="GO" id="GO:0101006">
    <property type="term" value="F:protein histidine phosphatase activity"/>
    <property type="evidence" value="ECO:0007669"/>
    <property type="project" value="TreeGrafter"/>
</dbReference>
<keyword evidence="6" id="KW-1185">Reference proteome</keyword>
<keyword evidence="4" id="KW-0726">Sexual differentiation</keyword>
<proteinExistence type="inferred from homology"/>
<dbReference type="AlphaFoldDB" id="A0A2G9UHP9"/>
<dbReference type="SUPFAM" id="SSF143724">
    <property type="entry name" value="PHP14-like"/>
    <property type="match status" value="1"/>
</dbReference>
<dbReference type="InterPro" id="IPR007702">
    <property type="entry name" value="Janus"/>
</dbReference>
<dbReference type="EMBL" id="KZ346550">
    <property type="protein sequence ID" value="PIO69706.1"/>
    <property type="molecule type" value="Genomic_DNA"/>
</dbReference>
<dbReference type="InterPro" id="IPR038596">
    <property type="entry name" value="Janus_sf"/>
</dbReference>
<organism evidence="5 6">
    <name type="scientific">Teladorsagia circumcincta</name>
    <name type="common">Brown stomach worm</name>
    <name type="synonym">Ostertagia circumcincta</name>
    <dbReference type="NCBI Taxonomy" id="45464"/>
    <lineage>
        <taxon>Eukaryota</taxon>
        <taxon>Metazoa</taxon>
        <taxon>Ecdysozoa</taxon>
        <taxon>Nematoda</taxon>
        <taxon>Chromadorea</taxon>
        <taxon>Rhabditida</taxon>
        <taxon>Rhabditina</taxon>
        <taxon>Rhabditomorpha</taxon>
        <taxon>Strongyloidea</taxon>
        <taxon>Trichostrongylidae</taxon>
        <taxon>Teladorsagia</taxon>
    </lineage>
</organism>
<evidence type="ECO:0000256" key="4">
    <source>
        <dbReference type="ARBA" id="ARBA00022928"/>
    </source>
</evidence>
<keyword evidence="3" id="KW-0221">Differentiation</keyword>
<protein>
    <submittedName>
        <fullName evidence="5">Janus/Ocnus family protein</fullName>
    </submittedName>
</protein>
<dbReference type="OrthoDB" id="10249612at2759"/>